<accession>A0A0E0DKW7</accession>
<feature type="domain" description="J" evidence="2">
    <location>
        <begin position="219"/>
        <end position="291"/>
    </location>
</feature>
<protein>
    <recommendedName>
        <fullName evidence="2">J domain-containing protein</fullName>
    </recommendedName>
</protein>
<dbReference type="SUPFAM" id="SSF46565">
    <property type="entry name" value="Chaperone J-domain"/>
    <property type="match status" value="1"/>
</dbReference>
<dbReference type="Pfam" id="PF00226">
    <property type="entry name" value="DnaJ"/>
    <property type="match status" value="1"/>
</dbReference>
<reference evidence="3" key="2">
    <citation type="submission" date="2018-05" db="EMBL/GenBank/DDBJ databases">
        <title>OmerRS3 (Oryza meridionalis Reference Sequence Version 3).</title>
        <authorList>
            <person name="Zhang J."/>
            <person name="Kudrna D."/>
            <person name="Lee S."/>
            <person name="Talag J."/>
            <person name="Welchert J."/>
            <person name="Wing R.A."/>
        </authorList>
    </citation>
    <scope>NUCLEOTIDE SEQUENCE [LARGE SCALE GENOMIC DNA]</scope>
    <source>
        <strain evidence="3">cv. OR44</strain>
    </source>
</reference>
<organism evidence="3">
    <name type="scientific">Oryza meridionalis</name>
    <dbReference type="NCBI Taxonomy" id="40149"/>
    <lineage>
        <taxon>Eukaryota</taxon>
        <taxon>Viridiplantae</taxon>
        <taxon>Streptophyta</taxon>
        <taxon>Embryophyta</taxon>
        <taxon>Tracheophyta</taxon>
        <taxon>Spermatophyta</taxon>
        <taxon>Magnoliopsida</taxon>
        <taxon>Liliopsida</taxon>
        <taxon>Poales</taxon>
        <taxon>Poaceae</taxon>
        <taxon>BOP clade</taxon>
        <taxon>Oryzoideae</taxon>
        <taxon>Oryzeae</taxon>
        <taxon>Oryzinae</taxon>
        <taxon>Oryza</taxon>
    </lineage>
</organism>
<dbReference type="Gramene" id="OMERI05G00590.3">
    <property type="protein sequence ID" value="OMERI05G00590.3"/>
    <property type="gene ID" value="OMERI05G00590"/>
</dbReference>
<reference evidence="3" key="1">
    <citation type="submission" date="2015-04" db="UniProtKB">
        <authorList>
            <consortium name="EnsemblPlants"/>
        </authorList>
    </citation>
    <scope>IDENTIFICATION</scope>
</reference>
<dbReference type="PROSITE" id="PS50076">
    <property type="entry name" value="DNAJ_2"/>
    <property type="match status" value="1"/>
</dbReference>
<dbReference type="CDD" id="cd06257">
    <property type="entry name" value="DnaJ"/>
    <property type="match status" value="1"/>
</dbReference>
<dbReference type="eggNOG" id="KOG0714">
    <property type="taxonomic scope" value="Eukaryota"/>
</dbReference>
<feature type="compositionally biased region" description="Basic residues" evidence="1">
    <location>
        <begin position="136"/>
        <end position="145"/>
    </location>
</feature>
<feature type="compositionally biased region" description="Polar residues" evidence="1">
    <location>
        <begin position="180"/>
        <end position="195"/>
    </location>
</feature>
<dbReference type="SMART" id="SM00271">
    <property type="entry name" value="DnaJ"/>
    <property type="match status" value="1"/>
</dbReference>
<evidence type="ECO:0000313" key="4">
    <source>
        <dbReference type="Proteomes" id="UP000008021"/>
    </source>
</evidence>
<feature type="compositionally biased region" description="Polar residues" evidence="1">
    <location>
        <begin position="121"/>
        <end position="134"/>
    </location>
</feature>
<dbReference type="GO" id="GO:0005783">
    <property type="term" value="C:endoplasmic reticulum"/>
    <property type="evidence" value="ECO:0007669"/>
    <property type="project" value="UniProtKB-ARBA"/>
</dbReference>
<dbReference type="Proteomes" id="UP000008021">
    <property type="component" value="Chromosome 5"/>
</dbReference>
<dbReference type="PANTHER" id="PTHR45376:SF5">
    <property type="entry name" value="CHAPERONE DNAJ-DOMAIN SUPERFAMILY PROTEIN"/>
    <property type="match status" value="1"/>
</dbReference>
<proteinExistence type="predicted"/>
<name>A0A0E0DKW7_9ORYZ</name>
<dbReference type="Gene3D" id="1.10.287.110">
    <property type="entry name" value="DnaJ domain"/>
    <property type="match status" value="1"/>
</dbReference>
<sequence>MRSTCTRAQSPTHLVFSFLPSFAPPPPDPLRRRRRRRRDAGCRTDMDMEMEMEMLPLHSRRSFQIHDYPCLCHCLPFQPLLPHIRFAVREKRADAKAALKNILLNGGPCQEGSNKQKRQQKGSGRSKLTNSSYGKNPHRKGKSAQKWKNFDEDDCSDTPYGNFGGKRSFTWYWPGEDDQSGSPSGFQWQDESQSNKSRERVWNESDVDGEEPCYDNLRSHRISLGLPPLGPLELDHIKSAFRASALKWHPDKHQGASQAEAEEKFKRCVEAYKALSRSFSEQHRVLLGRHTKLIVESVMPDFLHVIPVAHDTVLDGVLEREDTSLGLCLITNIGILLPHSYHNTGVARTANNTREHGPWCIIPGETSLHDEM</sequence>
<feature type="region of interest" description="Disordered" evidence="1">
    <location>
        <begin position="104"/>
        <end position="151"/>
    </location>
</feature>
<dbReference type="InterPro" id="IPR001623">
    <property type="entry name" value="DnaJ_domain"/>
</dbReference>
<dbReference type="PANTHER" id="PTHR45376">
    <property type="entry name" value="CHAPERONE DNAJ-DOMAIN SUPERFAMILY PROTEIN-RELATED"/>
    <property type="match status" value="1"/>
</dbReference>
<feature type="region of interest" description="Disordered" evidence="1">
    <location>
        <begin position="177"/>
        <end position="209"/>
    </location>
</feature>
<keyword evidence="4" id="KW-1185">Reference proteome</keyword>
<dbReference type="STRING" id="40149.A0A0E0DKW7"/>
<evidence type="ECO:0000313" key="3">
    <source>
        <dbReference type="EnsemblPlants" id="OMERI05G00590.3"/>
    </source>
</evidence>
<dbReference type="InterPro" id="IPR036869">
    <property type="entry name" value="J_dom_sf"/>
</dbReference>
<dbReference type="HOGENOM" id="CLU_063335_0_0_1"/>
<dbReference type="PRINTS" id="PR00625">
    <property type="entry name" value="JDOMAIN"/>
</dbReference>
<evidence type="ECO:0000259" key="2">
    <source>
        <dbReference type="PROSITE" id="PS50076"/>
    </source>
</evidence>
<dbReference type="EnsemblPlants" id="OMERI05G00590.3">
    <property type="protein sequence ID" value="OMERI05G00590.3"/>
    <property type="gene ID" value="OMERI05G00590"/>
</dbReference>
<dbReference type="AlphaFoldDB" id="A0A0E0DKW7"/>
<evidence type="ECO:0000256" key="1">
    <source>
        <dbReference type="SAM" id="MobiDB-lite"/>
    </source>
</evidence>